<accession>A0A5N8XLP7</accession>
<dbReference type="Proteomes" id="UP000400924">
    <property type="component" value="Unassembled WGS sequence"/>
</dbReference>
<feature type="region of interest" description="Disordered" evidence="1">
    <location>
        <begin position="1"/>
        <end position="70"/>
    </location>
</feature>
<keyword evidence="3" id="KW-1185">Reference proteome</keyword>
<feature type="non-terminal residue" evidence="2">
    <location>
        <position position="70"/>
    </location>
</feature>
<gene>
    <name evidence="2" type="ORF">FNH08_23400</name>
</gene>
<comment type="caution">
    <text evidence="2">The sequence shown here is derived from an EMBL/GenBank/DDBJ whole genome shotgun (WGS) entry which is preliminary data.</text>
</comment>
<organism evidence="2 3">
    <name type="scientific">Streptomyces spongiae</name>
    <dbReference type="NCBI Taxonomy" id="565072"/>
    <lineage>
        <taxon>Bacteria</taxon>
        <taxon>Bacillati</taxon>
        <taxon>Actinomycetota</taxon>
        <taxon>Actinomycetes</taxon>
        <taxon>Kitasatosporales</taxon>
        <taxon>Streptomycetaceae</taxon>
        <taxon>Streptomyces</taxon>
    </lineage>
</organism>
<name>A0A5N8XLP7_9ACTN</name>
<protein>
    <recommendedName>
        <fullName evidence="4">Murein biosynthesis integral membrane protein MurJ</fullName>
    </recommendedName>
</protein>
<dbReference type="EMBL" id="VJZC01000179">
    <property type="protein sequence ID" value="MPY60006.1"/>
    <property type="molecule type" value="Genomic_DNA"/>
</dbReference>
<feature type="compositionally biased region" description="Pro residues" evidence="1">
    <location>
        <begin position="21"/>
        <end position="33"/>
    </location>
</feature>
<proteinExistence type="predicted"/>
<evidence type="ECO:0000313" key="2">
    <source>
        <dbReference type="EMBL" id="MPY60006.1"/>
    </source>
</evidence>
<dbReference type="RefSeq" id="WP_152773499.1">
    <property type="nucleotide sequence ID" value="NZ_VJZC01000179.1"/>
</dbReference>
<evidence type="ECO:0000256" key="1">
    <source>
        <dbReference type="SAM" id="MobiDB-lite"/>
    </source>
</evidence>
<sequence length="70" mass="7500">MNAPYDGDRGQGADDSGYPERPQPGPGHVPPQPHTDMYLQDAQGPDAYGQDPYRAQDLSAQDPVAGALYD</sequence>
<feature type="compositionally biased region" description="Basic and acidic residues" evidence="1">
    <location>
        <begin position="1"/>
        <end position="12"/>
    </location>
</feature>
<reference evidence="2 3" key="1">
    <citation type="submission" date="2019-07" db="EMBL/GenBank/DDBJ databases">
        <title>New species of Amycolatopsis and Streptomyces.</title>
        <authorList>
            <person name="Duangmal K."/>
            <person name="Teo W.F.A."/>
            <person name="Lipun K."/>
        </authorList>
    </citation>
    <scope>NUCLEOTIDE SEQUENCE [LARGE SCALE GENOMIC DNA]</scope>
    <source>
        <strain evidence="2 3">NBRC 106415</strain>
    </source>
</reference>
<evidence type="ECO:0008006" key="4">
    <source>
        <dbReference type="Google" id="ProtNLM"/>
    </source>
</evidence>
<dbReference type="AlphaFoldDB" id="A0A5N8XLP7"/>
<dbReference type="OrthoDB" id="4319049at2"/>
<evidence type="ECO:0000313" key="3">
    <source>
        <dbReference type="Proteomes" id="UP000400924"/>
    </source>
</evidence>